<dbReference type="InterPro" id="IPR035906">
    <property type="entry name" value="MetI-like_sf"/>
</dbReference>
<feature type="transmembrane region" description="Helical" evidence="7">
    <location>
        <begin position="86"/>
        <end position="109"/>
    </location>
</feature>
<evidence type="ECO:0000313" key="9">
    <source>
        <dbReference type="EMBL" id="MBB5631393.1"/>
    </source>
</evidence>
<evidence type="ECO:0000256" key="3">
    <source>
        <dbReference type="ARBA" id="ARBA00022475"/>
    </source>
</evidence>
<name>A0A7W8ZCY3_9ACTN</name>
<keyword evidence="3" id="KW-1003">Cell membrane</keyword>
<evidence type="ECO:0000259" key="8">
    <source>
        <dbReference type="PROSITE" id="PS50928"/>
    </source>
</evidence>
<keyword evidence="10" id="KW-1185">Reference proteome</keyword>
<evidence type="ECO:0000256" key="6">
    <source>
        <dbReference type="ARBA" id="ARBA00023136"/>
    </source>
</evidence>
<dbReference type="Gene3D" id="1.10.3720.10">
    <property type="entry name" value="MetI-like"/>
    <property type="match status" value="1"/>
</dbReference>
<evidence type="ECO:0000256" key="7">
    <source>
        <dbReference type="RuleBase" id="RU363032"/>
    </source>
</evidence>
<dbReference type="GO" id="GO:0005886">
    <property type="term" value="C:plasma membrane"/>
    <property type="evidence" value="ECO:0007669"/>
    <property type="project" value="UniProtKB-SubCell"/>
</dbReference>
<keyword evidence="5 7" id="KW-1133">Transmembrane helix</keyword>
<evidence type="ECO:0000256" key="5">
    <source>
        <dbReference type="ARBA" id="ARBA00022989"/>
    </source>
</evidence>
<dbReference type="EMBL" id="JACHBR010000003">
    <property type="protein sequence ID" value="MBB5631393.1"/>
    <property type="molecule type" value="Genomic_DNA"/>
</dbReference>
<dbReference type="PROSITE" id="PS50928">
    <property type="entry name" value="ABC_TM1"/>
    <property type="match status" value="1"/>
</dbReference>
<comment type="subcellular location">
    <subcellularLocation>
        <location evidence="1 7">Cell membrane</location>
        <topology evidence="1 7">Multi-pass membrane protein</topology>
    </subcellularLocation>
</comment>
<feature type="transmembrane region" description="Helical" evidence="7">
    <location>
        <begin position="242"/>
        <end position="262"/>
    </location>
</feature>
<dbReference type="RefSeq" id="WP_239139059.1">
    <property type="nucleotide sequence ID" value="NZ_BOOS01000006.1"/>
</dbReference>
<dbReference type="Proteomes" id="UP000588112">
    <property type="component" value="Unassembled WGS sequence"/>
</dbReference>
<feature type="transmembrane region" description="Helical" evidence="7">
    <location>
        <begin position="213"/>
        <end position="235"/>
    </location>
</feature>
<dbReference type="AlphaFoldDB" id="A0A7W8ZCY3"/>
<protein>
    <submittedName>
        <fullName evidence="9">ABC-type nitrate/sulfonate/bicarbonate transport system permease component</fullName>
    </submittedName>
</protein>
<accession>A0A7W8ZCY3</accession>
<dbReference type="CDD" id="cd06261">
    <property type="entry name" value="TM_PBP2"/>
    <property type="match status" value="1"/>
</dbReference>
<proteinExistence type="inferred from homology"/>
<keyword evidence="2 7" id="KW-0813">Transport</keyword>
<evidence type="ECO:0000256" key="4">
    <source>
        <dbReference type="ARBA" id="ARBA00022692"/>
    </source>
</evidence>
<keyword evidence="6 7" id="KW-0472">Membrane</keyword>
<feature type="transmembrane region" description="Helical" evidence="7">
    <location>
        <begin position="148"/>
        <end position="167"/>
    </location>
</feature>
<comment type="similarity">
    <text evidence="7">Belongs to the binding-protein-dependent transport system permease family.</text>
</comment>
<organism evidence="9 10">
    <name type="scientific">Sphaerisporangium krabiense</name>
    <dbReference type="NCBI Taxonomy" id="763782"/>
    <lineage>
        <taxon>Bacteria</taxon>
        <taxon>Bacillati</taxon>
        <taxon>Actinomycetota</taxon>
        <taxon>Actinomycetes</taxon>
        <taxon>Streptosporangiales</taxon>
        <taxon>Streptosporangiaceae</taxon>
        <taxon>Sphaerisporangium</taxon>
    </lineage>
</organism>
<feature type="transmembrane region" description="Helical" evidence="7">
    <location>
        <begin position="121"/>
        <end position="142"/>
    </location>
</feature>
<keyword evidence="4 7" id="KW-0812">Transmembrane</keyword>
<evidence type="ECO:0000313" key="10">
    <source>
        <dbReference type="Proteomes" id="UP000588112"/>
    </source>
</evidence>
<dbReference type="GO" id="GO:0055085">
    <property type="term" value="P:transmembrane transport"/>
    <property type="evidence" value="ECO:0007669"/>
    <property type="project" value="InterPro"/>
</dbReference>
<dbReference type="Pfam" id="PF00528">
    <property type="entry name" value="BPD_transp_1"/>
    <property type="match status" value="1"/>
</dbReference>
<dbReference type="PANTHER" id="PTHR30151:SF38">
    <property type="entry name" value="ALIPHATIC SULFONATES TRANSPORT PERMEASE PROTEIN SSUC-RELATED"/>
    <property type="match status" value="1"/>
</dbReference>
<evidence type="ECO:0000256" key="1">
    <source>
        <dbReference type="ARBA" id="ARBA00004651"/>
    </source>
</evidence>
<gene>
    <name evidence="9" type="ORF">BJ981_007179</name>
</gene>
<dbReference type="InterPro" id="IPR000515">
    <property type="entry name" value="MetI-like"/>
</dbReference>
<evidence type="ECO:0000256" key="2">
    <source>
        <dbReference type="ARBA" id="ARBA00022448"/>
    </source>
</evidence>
<dbReference type="PANTHER" id="PTHR30151">
    <property type="entry name" value="ALKANE SULFONATE ABC TRANSPORTER-RELATED, MEMBRANE SUBUNIT"/>
    <property type="match status" value="1"/>
</dbReference>
<sequence>MSPTSPVPVAPAVSPRRGAPRAWAGLAPGVRDWLVRAGTLVVLLTVWQQVAQRTPAAILPTPARVAGAAVELAGGGELGRAWGETALQVAAAMVVAAVGGVGLGVLLGWYRPLDRLVSPVLGALFLTPRIALVPLVALWFGLEDLAKIVLIVAFGFFEVFFTVRDGVRALEASHVELARSYCVPRSRMLYAVVLPAARPYVLGGLRLGLLHALVGVVLAGFFLESSGIGGLIYTLGSAFRTAELIAALASVMAVGLAVNVGLRRLELRLTPWQVAS</sequence>
<dbReference type="SUPFAM" id="SSF161098">
    <property type="entry name" value="MetI-like"/>
    <property type="match status" value="1"/>
</dbReference>
<reference evidence="9 10" key="1">
    <citation type="submission" date="2020-08" db="EMBL/GenBank/DDBJ databases">
        <title>Sequencing the genomes of 1000 actinobacteria strains.</title>
        <authorList>
            <person name="Klenk H.-P."/>
        </authorList>
    </citation>
    <scope>NUCLEOTIDE SEQUENCE [LARGE SCALE GENOMIC DNA]</scope>
    <source>
        <strain evidence="9 10">DSM 45790</strain>
    </source>
</reference>
<feature type="domain" description="ABC transmembrane type-1" evidence="8">
    <location>
        <begin position="82"/>
        <end position="262"/>
    </location>
</feature>
<comment type="caution">
    <text evidence="9">The sequence shown here is derived from an EMBL/GenBank/DDBJ whole genome shotgun (WGS) entry which is preliminary data.</text>
</comment>